<organism evidence="1 2">
    <name type="scientific">Micromonospora thermarum</name>
    <dbReference type="NCBI Taxonomy" id="2720024"/>
    <lineage>
        <taxon>Bacteria</taxon>
        <taxon>Bacillati</taxon>
        <taxon>Actinomycetota</taxon>
        <taxon>Actinomycetes</taxon>
        <taxon>Micromonosporales</taxon>
        <taxon>Micromonosporaceae</taxon>
        <taxon>Micromonospora</taxon>
    </lineage>
</organism>
<name>A0ABX0ZEA4_9ACTN</name>
<sequence length="129" mass="14040">MGVYRSTVSRSWHREEAEAEAAREILASHVLDRESGLCAVCLVPGPCGPANAAANRLVDLGRPVLPAHRPRRRRAGWRDWFRSATAAQGGTWAQAKTAVQPPRRAPLLTFVWLIRLGVVTTVPNAGVTP</sequence>
<evidence type="ECO:0000313" key="1">
    <source>
        <dbReference type="EMBL" id="NJP34245.1"/>
    </source>
</evidence>
<dbReference type="EMBL" id="JAATEO010000022">
    <property type="protein sequence ID" value="NJP34245.1"/>
    <property type="molecule type" value="Genomic_DNA"/>
</dbReference>
<gene>
    <name evidence="1" type="ORF">HCJ94_20225</name>
</gene>
<dbReference type="RefSeq" id="WP_168002598.1">
    <property type="nucleotide sequence ID" value="NZ_JAATEO010000022.1"/>
</dbReference>
<protein>
    <submittedName>
        <fullName evidence="1">Uncharacterized protein</fullName>
    </submittedName>
</protein>
<dbReference type="Proteomes" id="UP000783871">
    <property type="component" value="Unassembled WGS sequence"/>
</dbReference>
<reference evidence="1 2" key="1">
    <citation type="submission" date="2020-03" db="EMBL/GenBank/DDBJ databases">
        <title>WGS of actinomycetes isolated from Thailand.</title>
        <authorList>
            <person name="Thawai C."/>
        </authorList>
    </citation>
    <scope>NUCLEOTIDE SEQUENCE [LARGE SCALE GENOMIC DNA]</scope>
    <source>
        <strain evidence="1 2">HSS6-12</strain>
    </source>
</reference>
<proteinExistence type="predicted"/>
<keyword evidence="2" id="KW-1185">Reference proteome</keyword>
<evidence type="ECO:0000313" key="2">
    <source>
        <dbReference type="Proteomes" id="UP000783871"/>
    </source>
</evidence>
<comment type="caution">
    <text evidence="1">The sequence shown here is derived from an EMBL/GenBank/DDBJ whole genome shotgun (WGS) entry which is preliminary data.</text>
</comment>
<accession>A0ABX0ZEA4</accession>